<gene>
    <name evidence="3" type="ORF">Agub_g8239</name>
</gene>
<feature type="compositionally biased region" description="Low complexity" evidence="2">
    <location>
        <begin position="257"/>
        <end position="274"/>
    </location>
</feature>
<feature type="region of interest" description="Disordered" evidence="2">
    <location>
        <begin position="1"/>
        <end position="84"/>
    </location>
</feature>
<feature type="non-terminal residue" evidence="3">
    <location>
        <position position="326"/>
    </location>
</feature>
<protein>
    <submittedName>
        <fullName evidence="3">Uncharacterized protein</fullName>
    </submittedName>
</protein>
<organism evidence="3 4">
    <name type="scientific">Astrephomene gubernaculifera</name>
    <dbReference type="NCBI Taxonomy" id="47775"/>
    <lineage>
        <taxon>Eukaryota</taxon>
        <taxon>Viridiplantae</taxon>
        <taxon>Chlorophyta</taxon>
        <taxon>core chlorophytes</taxon>
        <taxon>Chlorophyceae</taxon>
        <taxon>CS clade</taxon>
        <taxon>Chlamydomonadales</taxon>
        <taxon>Astrephomenaceae</taxon>
        <taxon>Astrephomene</taxon>
    </lineage>
</organism>
<feature type="coiled-coil region" evidence="1">
    <location>
        <begin position="125"/>
        <end position="152"/>
    </location>
</feature>
<feature type="coiled-coil region" evidence="1">
    <location>
        <begin position="192"/>
        <end position="219"/>
    </location>
</feature>
<dbReference type="Proteomes" id="UP001054857">
    <property type="component" value="Unassembled WGS sequence"/>
</dbReference>
<proteinExistence type="predicted"/>
<feature type="compositionally biased region" description="Polar residues" evidence="2">
    <location>
        <begin position="18"/>
        <end position="29"/>
    </location>
</feature>
<evidence type="ECO:0000256" key="1">
    <source>
        <dbReference type="SAM" id="Coils"/>
    </source>
</evidence>
<feature type="compositionally biased region" description="Polar residues" evidence="2">
    <location>
        <begin position="57"/>
        <end position="71"/>
    </location>
</feature>
<dbReference type="EMBL" id="BMAR01000016">
    <property type="protein sequence ID" value="GFR46819.1"/>
    <property type="molecule type" value="Genomic_DNA"/>
</dbReference>
<keyword evidence="1" id="KW-0175">Coiled coil</keyword>
<evidence type="ECO:0000313" key="4">
    <source>
        <dbReference type="Proteomes" id="UP001054857"/>
    </source>
</evidence>
<reference evidence="3 4" key="1">
    <citation type="journal article" date="2021" name="Sci. Rep.">
        <title>Genome sequencing of the multicellular alga Astrephomene provides insights into convergent evolution of germ-soma differentiation.</title>
        <authorList>
            <person name="Yamashita S."/>
            <person name="Yamamoto K."/>
            <person name="Matsuzaki R."/>
            <person name="Suzuki S."/>
            <person name="Yamaguchi H."/>
            <person name="Hirooka S."/>
            <person name="Minakuchi Y."/>
            <person name="Miyagishima S."/>
            <person name="Kawachi M."/>
            <person name="Toyoda A."/>
            <person name="Nozaki H."/>
        </authorList>
    </citation>
    <scope>NUCLEOTIDE SEQUENCE [LARGE SCALE GENOMIC DNA]</scope>
    <source>
        <strain evidence="3 4">NIES-4017</strain>
    </source>
</reference>
<name>A0AAD3HMG4_9CHLO</name>
<dbReference type="AlphaFoldDB" id="A0AAD3HMG4"/>
<accession>A0AAD3HMG4</accession>
<comment type="caution">
    <text evidence="3">The sequence shown here is derived from an EMBL/GenBank/DDBJ whole genome shotgun (WGS) entry which is preliminary data.</text>
</comment>
<sequence length="326" mass="36255">MVMTQPNNEQRKSAWPDLQQTPAVPQNGAQHREVLRQGAGRDGQPVHAQQLQQQQQHLSNPDSKPSSASQQQRKRTTTEEVDPRNAIKMVDLRHKAITLIQRHAGTRWREAQRTKWLIDLVCAIDRDYRERIAGQEAEIAALQKQLQQTNGLHAAATDGIQTQNDHLRRRVGALEVQLRAAQGAVLDMQTRIRASELALDGAEEAARTALEECQQLQQAVSVLAAHDASARKLLAARAHVMREALLASRGRMRQAAEQSRQFRAQASSQLSQQRRAAEQERAALQAASQSSLAAAATLHGAASRLALEQVLQELEAYKEPWAYVYG</sequence>
<evidence type="ECO:0000313" key="3">
    <source>
        <dbReference type="EMBL" id="GFR46819.1"/>
    </source>
</evidence>
<feature type="region of interest" description="Disordered" evidence="2">
    <location>
        <begin position="257"/>
        <end position="282"/>
    </location>
</feature>
<evidence type="ECO:0000256" key="2">
    <source>
        <dbReference type="SAM" id="MobiDB-lite"/>
    </source>
</evidence>
<keyword evidence="4" id="KW-1185">Reference proteome</keyword>